<proteinExistence type="predicted"/>
<gene>
    <name evidence="1" type="ORF">PHYBLDRAFT_72712</name>
</gene>
<dbReference type="VEuPathDB" id="FungiDB:PHYBLDRAFT_72712"/>
<dbReference type="EMBL" id="KV441013">
    <property type="protein sequence ID" value="OAD65189.1"/>
    <property type="molecule type" value="Genomic_DNA"/>
</dbReference>
<evidence type="ECO:0000313" key="2">
    <source>
        <dbReference type="Proteomes" id="UP000077315"/>
    </source>
</evidence>
<protein>
    <submittedName>
        <fullName evidence="1">Uncharacterized protein</fullName>
    </submittedName>
</protein>
<dbReference type="Proteomes" id="UP000077315">
    <property type="component" value="Unassembled WGS sequence"/>
</dbReference>
<dbReference type="GeneID" id="29003606"/>
<accession>A0A167J5J7</accession>
<dbReference type="AlphaFoldDB" id="A0A167J5J7"/>
<dbReference type="RefSeq" id="XP_018283229.1">
    <property type="nucleotide sequence ID" value="XM_018442700.1"/>
</dbReference>
<name>A0A167J5J7_PHYB8</name>
<keyword evidence="2" id="KW-1185">Reference proteome</keyword>
<organism evidence="1 2">
    <name type="scientific">Phycomyces blakesleeanus (strain ATCC 8743b / DSM 1359 / FGSC 10004 / NBRC 33097 / NRRL 1555)</name>
    <dbReference type="NCBI Taxonomy" id="763407"/>
    <lineage>
        <taxon>Eukaryota</taxon>
        <taxon>Fungi</taxon>
        <taxon>Fungi incertae sedis</taxon>
        <taxon>Mucoromycota</taxon>
        <taxon>Mucoromycotina</taxon>
        <taxon>Mucoromycetes</taxon>
        <taxon>Mucorales</taxon>
        <taxon>Phycomycetaceae</taxon>
        <taxon>Phycomyces</taxon>
    </lineage>
</organism>
<evidence type="ECO:0000313" key="1">
    <source>
        <dbReference type="EMBL" id="OAD65189.1"/>
    </source>
</evidence>
<dbReference type="InParanoid" id="A0A167J5J7"/>
<reference evidence="2" key="1">
    <citation type="submission" date="2015-06" db="EMBL/GenBank/DDBJ databases">
        <title>Expansion of signal transduction pathways in fungi by whole-genome duplication.</title>
        <authorList>
            <consortium name="DOE Joint Genome Institute"/>
            <person name="Corrochano L.M."/>
            <person name="Kuo A."/>
            <person name="Marcet-Houben M."/>
            <person name="Polaino S."/>
            <person name="Salamov A."/>
            <person name="Villalobos J.M."/>
            <person name="Alvarez M.I."/>
            <person name="Avalos J."/>
            <person name="Benito E.P."/>
            <person name="Benoit I."/>
            <person name="Burger G."/>
            <person name="Camino L.P."/>
            <person name="Canovas D."/>
            <person name="Cerda-Olmedo E."/>
            <person name="Cheng J.-F."/>
            <person name="Dominguez A."/>
            <person name="Elias M."/>
            <person name="Eslava A.P."/>
            <person name="Glaser F."/>
            <person name="Grimwood J."/>
            <person name="Gutierrez G."/>
            <person name="Heitman J."/>
            <person name="Henrissat B."/>
            <person name="Iturriaga E.A."/>
            <person name="Lang B.F."/>
            <person name="Lavin J.L."/>
            <person name="Lee S."/>
            <person name="Li W."/>
            <person name="Lindquist E."/>
            <person name="Lopez-Garcia S."/>
            <person name="Luque E.M."/>
            <person name="Marcos A.T."/>
            <person name="Martin J."/>
            <person name="McCluskey K."/>
            <person name="Medina H.R."/>
            <person name="Miralles-Duran A."/>
            <person name="Miyazaki A."/>
            <person name="Munoz-Torres E."/>
            <person name="Oguiza J.A."/>
            <person name="Ohm R."/>
            <person name="Olmedo M."/>
            <person name="Orejas M."/>
            <person name="Ortiz-Castellanos L."/>
            <person name="Pisabarro A.G."/>
            <person name="Rodriguez-Romero J."/>
            <person name="Ruiz-Herrera J."/>
            <person name="Ruiz-Vazquez R."/>
            <person name="Sanz C."/>
            <person name="Schackwitz W."/>
            <person name="Schmutz J."/>
            <person name="Shahriari M."/>
            <person name="Shelest E."/>
            <person name="Silva-Franco F."/>
            <person name="Soanes D."/>
            <person name="Syed K."/>
            <person name="Tagua V.G."/>
            <person name="Talbot N.J."/>
            <person name="Thon M."/>
            <person name="De vries R.P."/>
            <person name="Wiebenga A."/>
            <person name="Yadav J.S."/>
            <person name="Braun E.L."/>
            <person name="Baker S."/>
            <person name="Garre V."/>
            <person name="Horwitz B."/>
            <person name="Torres-Martinez S."/>
            <person name="Idnurm A."/>
            <person name="Herrera-Estrella A."/>
            <person name="Gabaldon T."/>
            <person name="Grigoriev I.V."/>
        </authorList>
    </citation>
    <scope>NUCLEOTIDE SEQUENCE [LARGE SCALE GENOMIC DNA]</scope>
    <source>
        <strain evidence="2">NRRL 1555(-)</strain>
    </source>
</reference>
<sequence length="162" mass="18612">MSCSNRLVWRRVCDLVDEAPDNEKACILRRYVNREEKFGNTVDNDTRKAKSFQSSLEILRMYTIVRFCLVKQQTNGVNGGELCLFHSYAAHKPIIVWYCLTSDLEAGVLRKFSKRAKALISVLINEIGFQFFKVERSAFIGSRDKQVELQDGGNIPCKRARL</sequence>